<sequence length="76" mass="8606">MLDEVLIQLENEGYSTSDYKIKSDSGKAVLKPSNWIVLSAKDGVIRVHNKVADEEEARKKAEEEKKKSRRRGSTKS</sequence>
<name>A0A087DA39_9BIFI</name>
<feature type="compositionally biased region" description="Basic and acidic residues" evidence="1">
    <location>
        <begin position="53"/>
        <end position="66"/>
    </location>
</feature>
<organism evidence="2 3">
    <name type="scientific">Bifidobacterium saguini DSM 23967</name>
    <dbReference type="NCBI Taxonomy" id="1437607"/>
    <lineage>
        <taxon>Bacteria</taxon>
        <taxon>Bacillati</taxon>
        <taxon>Actinomycetota</taxon>
        <taxon>Actinomycetes</taxon>
        <taxon>Bifidobacteriales</taxon>
        <taxon>Bifidobacteriaceae</taxon>
        <taxon>Bifidobacterium</taxon>
    </lineage>
</organism>
<comment type="caution">
    <text evidence="2">The sequence shown here is derived from an EMBL/GenBank/DDBJ whole genome shotgun (WGS) entry which is preliminary data.</text>
</comment>
<dbReference type="AlphaFoldDB" id="A0A087DA39"/>
<dbReference type="EMBL" id="JGZN01000008">
    <property type="protein sequence ID" value="KFI92389.1"/>
    <property type="molecule type" value="Genomic_DNA"/>
</dbReference>
<accession>A0A087DA39</accession>
<dbReference type="Proteomes" id="UP000029066">
    <property type="component" value="Unassembled WGS sequence"/>
</dbReference>
<feature type="compositionally biased region" description="Basic residues" evidence="1">
    <location>
        <begin position="67"/>
        <end position="76"/>
    </location>
</feature>
<reference evidence="2 3" key="1">
    <citation type="submission" date="2014-03" db="EMBL/GenBank/DDBJ databases">
        <title>Genomics of Bifidobacteria.</title>
        <authorList>
            <person name="Ventura M."/>
            <person name="Milani C."/>
            <person name="Lugli G.A."/>
        </authorList>
    </citation>
    <scope>NUCLEOTIDE SEQUENCE [LARGE SCALE GENOMIC DNA]</scope>
    <source>
        <strain evidence="2 3">DSM 23967</strain>
    </source>
</reference>
<proteinExistence type="predicted"/>
<protein>
    <submittedName>
        <fullName evidence="2">Excalibur domain protein</fullName>
    </submittedName>
</protein>
<gene>
    <name evidence="2" type="ORF">BISA_0789</name>
</gene>
<feature type="region of interest" description="Disordered" evidence="1">
    <location>
        <begin position="53"/>
        <end position="76"/>
    </location>
</feature>
<evidence type="ECO:0000256" key="1">
    <source>
        <dbReference type="SAM" id="MobiDB-lite"/>
    </source>
</evidence>
<evidence type="ECO:0000313" key="3">
    <source>
        <dbReference type="Proteomes" id="UP000029066"/>
    </source>
</evidence>
<evidence type="ECO:0000313" key="2">
    <source>
        <dbReference type="EMBL" id="KFI92389.1"/>
    </source>
</evidence>